<keyword evidence="5" id="KW-0067">ATP-binding</keyword>
<evidence type="ECO:0000313" key="8">
    <source>
        <dbReference type="EMBL" id="CAE8650119.1"/>
    </source>
</evidence>
<dbReference type="PROSITE" id="PS50011">
    <property type="entry name" value="PROTEIN_KINASE_DOM"/>
    <property type="match status" value="1"/>
</dbReference>
<accession>A0A813IGH5</accession>
<dbReference type="Proteomes" id="UP000626109">
    <property type="component" value="Unassembled WGS sequence"/>
</dbReference>
<dbReference type="GO" id="GO:0005524">
    <property type="term" value="F:ATP binding"/>
    <property type="evidence" value="ECO:0007669"/>
    <property type="project" value="UniProtKB-KW"/>
</dbReference>
<sequence>DTAVDLWALGSLVYELLIGHGPFWGSVEELRKKVLAVDLRYPPGLLSTEAIQLFYCLLQKDPRSRVPCHQLLRDHPWVRRALEWLASTQPVGSSGPHPANGLSVESPSSSPAAAAEAKVASSEASPE</sequence>
<feature type="region of interest" description="Disordered" evidence="6">
    <location>
        <begin position="89"/>
        <end position="127"/>
    </location>
</feature>
<dbReference type="AlphaFoldDB" id="A0A813IGH5"/>
<evidence type="ECO:0000259" key="7">
    <source>
        <dbReference type="PROSITE" id="PS50011"/>
    </source>
</evidence>
<organism evidence="8 9">
    <name type="scientific">Polarella glacialis</name>
    <name type="common">Dinoflagellate</name>
    <dbReference type="NCBI Taxonomy" id="89957"/>
    <lineage>
        <taxon>Eukaryota</taxon>
        <taxon>Sar</taxon>
        <taxon>Alveolata</taxon>
        <taxon>Dinophyceae</taxon>
        <taxon>Suessiales</taxon>
        <taxon>Suessiaceae</taxon>
        <taxon>Polarella</taxon>
    </lineage>
</organism>
<dbReference type="Pfam" id="PF00069">
    <property type="entry name" value="Pkinase"/>
    <property type="match status" value="1"/>
</dbReference>
<keyword evidence="4" id="KW-0418">Kinase</keyword>
<evidence type="ECO:0000256" key="2">
    <source>
        <dbReference type="ARBA" id="ARBA00022679"/>
    </source>
</evidence>
<evidence type="ECO:0000256" key="4">
    <source>
        <dbReference type="ARBA" id="ARBA00022777"/>
    </source>
</evidence>
<keyword evidence="2" id="KW-0808">Transferase</keyword>
<dbReference type="InterPro" id="IPR000719">
    <property type="entry name" value="Prot_kinase_dom"/>
</dbReference>
<reference evidence="8" key="1">
    <citation type="submission" date="2021-02" db="EMBL/GenBank/DDBJ databases">
        <authorList>
            <person name="Dougan E. K."/>
            <person name="Rhodes N."/>
            <person name="Thang M."/>
            <person name="Chan C."/>
        </authorList>
    </citation>
    <scope>NUCLEOTIDE SEQUENCE</scope>
</reference>
<dbReference type="GO" id="GO:0004674">
    <property type="term" value="F:protein serine/threonine kinase activity"/>
    <property type="evidence" value="ECO:0007669"/>
    <property type="project" value="UniProtKB-KW"/>
</dbReference>
<keyword evidence="1" id="KW-0723">Serine/threonine-protein kinase</keyword>
<proteinExistence type="predicted"/>
<name>A0A813IGH5_POLGL</name>
<evidence type="ECO:0000256" key="3">
    <source>
        <dbReference type="ARBA" id="ARBA00022741"/>
    </source>
</evidence>
<dbReference type="PANTHER" id="PTHR24350">
    <property type="entry name" value="SERINE/THREONINE-PROTEIN KINASE IAL-RELATED"/>
    <property type="match status" value="1"/>
</dbReference>
<evidence type="ECO:0000256" key="1">
    <source>
        <dbReference type="ARBA" id="ARBA00022527"/>
    </source>
</evidence>
<feature type="compositionally biased region" description="Low complexity" evidence="6">
    <location>
        <begin position="103"/>
        <end position="127"/>
    </location>
</feature>
<evidence type="ECO:0000313" key="9">
    <source>
        <dbReference type="Proteomes" id="UP000626109"/>
    </source>
</evidence>
<evidence type="ECO:0000256" key="6">
    <source>
        <dbReference type="SAM" id="MobiDB-lite"/>
    </source>
</evidence>
<feature type="non-terminal residue" evidence="8">
    <location>
        <position position="1"/>
    </location>
</feature>
<dbReference type="SUPFAM" id="SSF56112">
    <property type="entry name" value="Protein kinase-like (PK-like)"/>
    <property type="match status" value="1"/>
</dbReference>
<comment type="caution">
    <text evidence="8">The sequence shown here is derived from an EMBL/GenBank/DDBJ whole genome shotgun (WGS) entry which is preliminary data.</text>
</comment>
<dbReference type="InterPro" id="IPR011009">
    <property type="entry name" value="Kinase-like_dom_sf"/>
</dbReference>
<feature type="non-terminal residue" evidence="8">
    <location>
        <position position="127"/>
    </location>
</feature>
<protein>
    <recommendedName>
        <fullName evidence="7">Protein kinase domain-containing protein</fullName>
    </recommendedName>
</protein>
<evidence type="ECO:0000256" key="5">
    <source>
        <dbReference type="ARBA" id="ARBA00022840"/>
    </source>
</evidence>
<feature type="domain" description="Protein kinase" evidence="7">
    <location>
        <begin position="1"/>
        <end position="78"/>
    </location>
</feature>
<dbReference type="InterPro" id="IPR030616">
    <property type="entry name" value="Aur-like"/>
</dbReference>
<dbReference type="EMBL" id="CAJNNW010008525">
    <property type="protein sequence ID" value="CAE8650119.1"/>
    <property type="molecule type" value="Genomic_DNA"/>
</dbReference>
<gene>
    <name evidence="8" type="ORF">PGLA2088_LOCUS8011</name>
</gene>
<dbReference type="Gene3D" id="1.10.510.10">
    <property type="entry name" value="Transferase(Phosphotransferase) domain 1"/>
    <property type="match status" value="1"/>
</dbReference>
<keyword evidence="3" id="KW-0547">Nucleotide-binding</keyword>